<dbReference type="PANTHER" id="PTHR12358:SF31">
    <property type="entry name" value="ACYLGLYCEROL KINASE, MITOCHONDRIAL"/>
    <property type="match status" value="1"/>
</dbReference>
<dbReference type="EMBL" id="JXXN02002099">
    <property type="protein sequence ID" value="THD23521.1"/>
    <property type="molecule type" value="Genomic_DNA"/>
</dbReference>
<evidence type="ECO:0000313" key="2">
    <source>
        <dbReference type="EMBL" id="THD23521.1"/>
    </source>
</evidence>
<dbReference type="Pfam" id="PF00781">
    <property type="entry name" value="DAGK_cat"/>
    <property type="match status" value="1"/>
</dbReference>
<sequence>MGLFEVIRNHPKKTLFSVAAISYLYNYASQKYSDDVLRRHFCDLVKPKGLELVAPTTRLRRLTVFLNPFTRQGSLLKEFEKNVAPLLQLSGLDVQMVYTDNDFQTKDYVRVIDPQSTDGILVASDDHVLQKVVTALLERPELASGPHPMPVGIVPIGIWNTFANTMVERQNLPSWCFKMVTPLLNESIRMQNVLEISTIPSTESSVPTALDNLVSRNDQQPAELAAKQTAFSLSGLEWSIWRDAEHGGGIGAPKNKSQPTDPNSHRGLLPMLSPLSFRSWTRRVGAAWRYTWFWLKSTPELSCAPMLSADAQTNADSKLSFFRVNAEFPSGKSEASMVHRRVRSKYGRLIYTPACDGCSSCWPDRVRHLQPSSDPTAPTAQKPASIFSQMFGLSQAKLTADSGISYLAQRKRLPVDRSQIQNPDCGREYSLELKDTASLIVALEGRNIRVEVVPTPKSFLSYMQQAFAWLSADRYHKGLNERDSYASNSPRLLQCSTVRLYPSITQNEFYWIDNDHFEACPVEVRVRINAVDFYGDPQNKLCDV</sequence>
<dbReference type="GO" id="GO:0005739">
    <property type="term" value="C:mitochondrion"/>
    <property type="evidence" value="ECO:0007669"/>
    <property type="project" value="TreeGrafter"/>
</dbReference>
<reference evidence="2" key="1">
    <citation type="submission" date="2019-03" db="EMBL/GenBank/DDBJ databases">
        <title>Improved annotation for the trematode Fasciola hepatica.</title>
        <authorList>
            <person name="Choi Y.-J."/>
            <person name="Martin J."/>
            <person name="Mitreva M."/>
        </authorList>
    </citation>
    <scope>NUCLEOTIDE SEQUENCE [LARGE SCALE GENOMIC DNA]</scope>
</reference>
<dbReference type="InterPro" id="IPR017438">
    <property type="entry name" value="ATP-NAD_kinase_N"/>
</dbReference>
<dbReference type="GO" id="GO:0046512">
    <property type="term" value="P:sphingosine biosynthetic process"/>
    <property type="evidence" value="ECO:0007669"/>
    <property type="project" value="TreeGrafter"/>
</dbReference>
<dbReference type="InterPro" id="IPR016064">
    <property type="entry name" value="NAD/diacylglycerol_kinase_sf"/>
</dbReference>
<dbReference type="InterPro" id="IPR050187">
    <property type="entry name" value="Lipid_Phosphate_FormReg"/>
</dbReference>
<dbReference type="SUPFAM" id="SSF111331">
    <property type="entry name" value="NAD kinase/diacylglycerol kinase-like"/>
    <property type="match status" value="1"/>
</dbReference>
<gene>
    <name evidence="2" type="ORF">D915_005871</name>
</gene>
<comment type="caution">
    <text evidence="2">The sequence shown here is derived from an EMBL/GenBank/DDBJ whole genome shotgun (WGS) entry which is preliminary data.</text>
</comment>
<dbReference type="Gene3D" id="3.40.50.10330">
    <property type="entry name" value="Probable inorganic polyphosphate/atp-NAD kinase, domain 1"/>
    <property type="match status" value="1"/>
</dbReference>
<name>A0A4E0RBH4_FASHE</name>
<dbReference type="GO" id="GO:0004143">
    <property type="term" value="F:ATP-dependent diacylglycerol kinase activity"/>
    <property type="evidence" value="ECO:0007669"/>
    <property type="project" value="TreeGrafter"/>
</dbReference>
<evidence type="ECO:0000313" key="3">
    <source>
        <dbReference type="Proteomes" id="UP000230066"/>
    </source>
</evidence>
<protein>
    <recommendedName>
        <fullName evidence="1">DAGKc domain-containing protein</fullName>
    </recommendedName>
</protein>
<dbReference type="GO" id="GO:0001729">
    <property type="term" value="F:ceramide kinase activity"/>
    <property type="evidence" value="ECO:0007669"/>
    <property type="project" value="TreeGrafter"/>
</dbReference>
<accession>A0A4E0RBH4</accession>
<dbReference type="Proteomes" id="UP000230066">
    <property type="component" value="Unassembled WGS sequence"/>
</dbReference>
<dbReference type="GO" id="GO:0046513">
    <property type="term" value="P:ceramide biosynthetic process"/>
    <property type="evidence" value="ECO:0007669"/>
    <property type="project" value="TreeGrafter"/>
</dbReference>
<evidence type="ECO:0000259" key="1">
    <source>
        <dbReference type="PROSITE" id="PS50146"/>
    </source>
</evidence>
<proteinExistence type="predicted"/>
<dbReference type="AlphaFoldDB" id="A0A4E0RBH4"/>
<feature type="domain" description="DAGKc" evidence="1">
    <location>
        <begin position="57"/>
        <end position="166"/>
    </location>
</feature>
<organism evidence="2 3">
    <name type="scientific">Fasciola hepatica</name>
    <name type="common">Liver fluke</name>
    <dbReference type="NCBI Taxonomy" id="6192"/>
    <lineage>
        <taxon>Eukaryota</taxon>
        <taxon>Metazoa</taxon>
        <taxon>Spiralia</taxon>
        <taxon>Lophotrochozoa</taxon>
        <taxon>Platyhelminthes</taxon>
        <taxon>Trematoda</taxon>
        <taxon>Digenea</taxon>
        <taxon>Plagiorchiida</taxon>
        <taxon>Echinostomata</taxon>
        <taxon>Echinostomatoidea</taxon>
        <taxon>Fasciolidae</taxon>
        <taxon>Fasciola</taxon>
    </lineage>
</organism>
<dbReference type="GO" id="GO:0047620">
    <property type="term" value="F:acylglycerol kinase activity"/>
    <property type="evidence" value="ECO:0007669"/>
    <property type="project" value="TreeGrafter"/>
</dbReference>
<dbReference type="PANTHER" id="PTHR12358">
    <property type="entry name" value="SPHINGOSINE KINASE"/>
    <property type="match status" value="1"/>
</dbReference>
<dbReference type="InterPro" id="IPR001206">
    <property type="entry name" value="Diacylglycerol_kinase_cat_dom"/>
</dbReference>
<dbReference type="PROSITE" id="PS50146">
    <property type="entry name" value="DAGK"/>
    <property type="match status" value="1"/>
</dbReference>
<dbReference type="GO" id="GO:0016020">
    <property type="term" value="C:membrane"/>
    <property type="evidence" value="ECO:0007669"/>
    <property type="project" value="TreeGrafter"/>
</dbReference>
<keyword evidence="3" id="KW-1185">Reference proteome</keyword>